<evidence type="ECO:0000313" key="3">
    <source>
        <dbReference type="Proteomes" id="UP000252015"/>
    </source>
</evidence>
<gene>
    <name evidence="2" type="ORF">MSP7336_02739</name>
</gene>
<dbReference type="PROSITE" id="PS51819">
    <property type="entry name" value="VOC"/>
    <property type="match status" value="1"/>
</dbReference>
<dbReference type="STRING" id="29313.BHQ16_02930"/>
<evidence type="ECO:0000313" key="2">
    <source>
        <dbReference type="EMBL" id="SRX94485.1"/>
    </source>
</evidence>
<proteinExistence type="predicted"/>
<evidence type="ECO:0000259" key="1">
    <source>
        <dbReference type="PROSITE" id="PS51819"/>
    </source>
</evidence>
<dbReference type="SUPFAM" id="SSF54593">
    <property type="entry name" value="Glyoxalase/Bleomycin resistance protein/Dihydroxybiphenyl dioxygenase"/>
    <property type="match status" value="1"/>
</dbReference>
<dbReference type="EMBL" id="UEGW01000001">
    <property type="protein sequence ID" value="SRX94485.1"/>
    <property type="molecule type" value="Genomic_DNA"/>
</dbReference>
<dbReference type="InterPro" id="IPR029068">
    <property type="entry name" value="Glyas_Bleomycin-R_OHBP_Dase"/>
</dbReference>
<dbReference type="RefSeq" id="WP_069394509.1">
    <property type="nucleotide sequence ID" value="NZ_JACKUN010000028.1"/>
</dbReference>
<dbReference type="AlphaFoldDB" id="A0A1E3TMZ2"/>
<dbReference type="Gene3D" id="3.10.180.10">
    <property type="entry name" value="2,3-Dihydroxybiphenyl 1,2-Dioxygenase, domain 1"/>
    <property type="match status" value="1"/>
</dbReference>
<feature type="domain" description="VOC" evidence="1">
    <location>
        <begin position="8"/>
        <end position="124"/>
    </location>
</feature>
<keyword evidence="3" id="KW-1185">Reference proteome</keyword>
<name>A0A1E3TMZ2_MYCSH</name>
<reference evidence="2 3" key="1">
    <citation type="submission" date="2018-05" db="EMBL/GenBank/DDBJ databases">
        <authorList>
            <consortium name="IHU Genomes"/>
        </authorList>
    </citation>
    <scope>NUCLEOTIDE SEQUENCE [LARGE SCALE GENOMIC DNA]</scope>
    <source>
        <strain evidence="2 3">P7336</strain>
    </source>
</reference>
<dbReference type="Proteomes" id="UP000252015">
    <property type="component" value="Unassembled WGS sequence"/>
</dbReference>
<dbReference type="InterPro" id="IPR004360">
    <property type="entry name" value="Glyas_Fos-R_dOase_dom"/>
</dbReference>
<organism evidence="2 3">
    <name type="scientific">Mycobacterium shimoidei</name>
    <dbReference type="NCBI Taxonomy" id="29313"/>
    <lineage>
        <taxon>Bacteria</taxon>
        <taxon>Bacillati</taxon>
        <taxon>Actinomycetota</taxon>
        <taxon>Actinomycetes</taxon>
        <taxon>Mycobacteriales</taxon>
        <taxon>Mycobacteriaceae</taxon>
        <taxon>Mycobacterium</taxon>
    </lineage>
</organism>
<dbReference type="InterPro" id="IPR037523">
    <property type="entry name" value="VOC_core"/>
</dbReference>
<protein>
    <recommendedName>
        <fullName evidence="1">VOC domain-containing protein</fullName>
    </recommendedName>
</protein>
<dbReference type="Pfam" id="PF00903">
    <property type="entry name" value="Glyoxalase"/>
    <property type="match status" value="1"/>
</dbReference>
<accession>A0A1E3TMZ2</accession>
<dbReference type="OrthoDB" id="4548523at2"/>
<dbReference type="CDD" id="cd06587">
    <property type="entry name" value="VOC"/>
    <property type="match status" value="1"/>
</dbReference>
<sequence length="128" mass="14224">MGLFDDVTIGAIILRVASVDAAIEWYRANFEIEPVRVGADGEHPIATYSLGGMMVSLWQLPVGCTDRPHTDVCPYPVFVTKDIGRAHEALVSKGLRTTGIRASTSTRFFQTEDLDGNRWEFSEIYLES</sequence>